<reference evidence="1 2" key="1">
    <citation type="submission" date="2018-04" db="EMBL/GenBank/DDBJ databases">
        <title>Complete genome sequence of the nitrogen-fixing bacterium Azospirillum humicireducens type strain SgZ-5.</title>
        <authorList>
            <person name="Yu Z."/>
        </authorList>
    </citation>
    <scope>NUCLEOTIDE SEQUENCE [LARGE SCALE GENOMIC DNA]</scope>
    <source>
        <strain evidence="1 2">SgZ-5</strain>
        <plasmid evidence="1 2">pYZ1</plasmid>
    </source>
</reference>
<evidence type="ECO:0000313" key="2">
    <source>
        <dbReference type="Proteomes" id="UP000077405"/>
    </source>
</evidence>
<accession>A0A2R4VQT6</accession>
<dbReference type="KEGG" id="ahu:A6A40_17195"/>
<dbReference type="Proteomes" id="UP000077405">
    <property type="component" value="Plasmid pYZ1"/>
</dbReference>
<proteinExistence type="predicted"/>
<name>A0A2R4VQT6_9PROT</name>
<geneLocation type="plasmid" evidence="1 2">
    <name>pYZ1</name>
</geneLocation>
<gene>
    <name evidence="1" type="ORF">A6A40_17195</name>
</gene>
<keyword evidence="1" id="KW-0614">Plasmid</keyword>
<dbReference type="EMBL" id="CP028902">
    <property type="protein sequence ID" value="AWB06790.1"/>
    <property type="molecule type" value="Genomic_DNA"/>
</dbReference>
<dbReference type="AlphaFoldDB" id="A0A2R4VQT6"/>
<organism evidence="1 2">
    <name type="scientific">Azospirillum humicireducens</name>
    <dbReference type="NCBI Taxonomy" id="1226968"/>
    <lineage>
        <taxon>Bacteria</taxon>
        <taxon>Pseudomonadati</taxon>
        <taxon>Pseudomonadota</taxon>
        <taxon>Alphaproteobacteria</taxon>
        <taxon>Rhodospirillales</taxon>
        <taxon>Azospirillaceae</taxon>
        <taxon>Azospirillum</taxon>
    </lineage>
</organism>
<keyword evidence="2" id="KW-1185">Reference proteome</keyword>
<sequence length="70" mass="8071">MSIVDSILEKARSEHPCRLCDHHEGDWCKWSDRGVGAVPVHMTWHSIDWDEPRNYADCPTNTFDSTELEG</sequence>
<evidence type="ECO:0000313" key="1">
    <source>
        <dbReference type="EMBL" id="AWB06790.1"/>
    </source>
</evidence>
<dbReference type="RefSeq" id="WP_108547096.1">
    <property type="nucleotide sequence ID" value="NZ_CP028902.1"/>
</dbReference>
<protein>
    <submittedName>
        <fullName evidence="1">Uncharacterized protein</fullName>
    </submittedName>
</protein>